<name>A0AAW9R5N9_9GAMM</name>
<evidence type="ECO:0000256" key="5">
    <source>
        <dbReference type="ARBA" id="ARBA00022448"/>
    </source>
</evidence>
<comment type="subcellular location">
    <subcellularLocation>
        <location evidence="11">Cell membrane</location>
        <topology evidence="11">Peripheral membrane protein</topology>
    </subcellularLocation>
    <subcellularLocation>
        <location evidence="2">Endomembrane system</location>
        <topology evidence="2">Peripheral membrane protein</topology>
    </subcellularLocation>
</comment>
<evidence type="ECO:0000256" key="8">
    <source>
        <dbReference type="ARBA" id="ARBA00023196"/>
    </source>
</evidence>
<keyword evidence="11" id="KW-1003">Cell membrane</keyword>
<dbReference type="GO" id="GO:0005886">
    <property type="term" value="C:plasma membrane"/>
    <property type="evidence" value="ECO:0007669"/>
    <property type="project" value="UniProtKB-SubCell"/>
</dbReference>
<sequence length="136" mass="14768">MSVAGDMRLSLRVPTRTVFEASARSVFAVAENGAFGLLPRHADHVAPLVPSVLVVTGTDGREYFFGIDHGLLVKHGARVEVVVRRAVRGEDLASLSDTIDATLLEMDEAEREARTAMSRLEVGIVRQFAELRKPAA</sequence>
<comment type="similarity">
    <text evidence="3 11">Belongs to the ATPase epsilon chain family.</text>
</comment>
<gene>
    <name evidence="11" type="primary">atpC</name>
    <name evidence="14" type="ORF">WB794_05665</name>
</gene>
<keyword evidence="7 11" id="KW-0472">Membrane</keyword>
<evidence type="ECO:0000256" key="2">
    <source>
        <dbReference type="ARBA" id="ARBA00004184"/>
    </source>
</evidence>
<dbReference type="InterPro" id="IPR020546">
    <property type="entry name" value="ATP_synth_F1_dsu/esu_N"/>
</dbReference>
<keyword evidence="11" id="KW-0066">ATP synthesis</keyword>
<dbReference type="GO" id="GO:0005524">
    <property type="term" value="F:ATP binding"/>
    <property type="evidence" value="ECO:0007669"/>
    <property type="project" value="UniProtKB-UniRule"/>
</dbReference>
<dbReference type="InterPro" id="IPR001469">
    <property type="entry name" value="ATP_synth_F1_dsu/esu"/>
</dbReference>
<dbReference type="RefSeq" id="WP_337334875.1">
    <property type="nucleotide sequence ID" value="NZ_JBBDHC010000006.1"/>
</dbReference>
<dbReference type="InterPro" id="IPR036771">
    <property type="entry name" value="ATPsynth_dsu/esu_N"/>
</dbReference>
<organism evidence="14 15">
    <name type="scientific">Denitratimonas tolerans</name>
    <dbReference type="NCBI Taxonomy" id="1338420"/>
    <lineage>
        <taxon>Bacteria</taxon>
        <taxon>Pseudomonadati</taxon>
        <taxon>Pseudomonadota</taxon>
        <taxon>Gammaproteobacteria</taxon>
        <taxon>Lysobacterales</taxon>
        <taxon>Lysobacteraceae</taxon>
        <taxon>Denitratimonas</taxon>
    </lineage>
</organism>
<evidence type="ECO:0000256" key="12">
    <source>
        <dbReference type="SAM" id="Coils"/>
    </source>
</evidence>
<comment type="subunit">
    <text evidence="11">F-type ATPases have 2 components, CF(1) - the catalytic core - and CF(0) - the membrane proton channel. CF(1) has five subunits: alpha(3), beta(3), gamma(1), delta(1), epsilon(1). CF(0) has three main subunits: a, b and c.</text>
</comment>
<dbReference type="GO" id="GO:0045259">
    <property type="term" value="C:proton-transporting ATP synthase complex"/>
    <property type="evidence" value="ECO:0007669"/>
    <property type="project" value="UniProtKB-KW"/>
</dbReference>
<dbReference type="GO" id="GO:0046933">
    <property type="term" value="F:proton-transporting ATP synthase activity, rotational mechanism"/>
    <property type="evidence" value="ECO:0007669"/>
    <property type="project" value="UniProtKB-UniRule"/>
</dbReference>
<dbReference type="EMBL" id="JBBDHC010000006">
    <property type="protein sequence ID" value="MEJ1249159.1"/>
    <property type="molecule type" value="Genomic_DNA"/>
</dbReference>
<dbReference type="HAMAP" id="MF_00530">
    <property type="entry name" value="ATP_synth_epsil_bac"/>
    <property type="match status" value="1"/>
</dbReference>
<dbReference type="GO" id="GO:0012505">
    <property type="term" value="C:endomembrane system"/>
    <property type="evidence" value="ECO:0007669"/>
    <property type="project" value="UniProtKB-SubCell"/>
</dbReference>
<keyword evidence="8 11" id="KW-0139">CF(1)</keyword>
<keyword evidence="6 11" id="KW-0406">Ion transport</keyword>
<evidence type="ECO:0000256" key="4">
    <source>
        <dbReference type="ARBA" id="ARBA00014480"/>
    </source>
</evidence>
<evidence type="ECO:0000256" key="11">
    <source>
        <dbReference type="HAMAP-Rule" id="MF_00530"/>
    </source>
</evidence>
<proteinExistence type="inferred from homology"/>
<keyword evidence="11" id="KW-0375">Hydrogen ion transport</keyword>
<dbReference type="Proteomes" id="UP001364472">
    <property type="component" value="Unassembled WGS sequence"/>
</dbReference>
<dbReference type="Pfam" id="PF02823">
    <property type="entry name" value="ATP-synt_DE_N"/>
    <property type="match status" value="1"/>
</dbReference>
<comment type="caution">
    <text evidence="14">The sequence shown here is derived from an EMBL/GenBank/DDBJ whole genome shotgun (WGS) entry which is preliminary data.</text>
</comment>
<evidence type="ECO:0000313" key="15">
    <source>
        <dbReference type="Proteomes" id="UP001364472"/>
    </source>
</evidence>
<evidence type="ECO:0000256" key="1">
    <source>
        <dbReference type="ARBA" id="ARBA00003543"/>
    </source>
</evidence>
<feature type="domain" description="ATP synthase F1 complex delta/epsilon subunit N-terminal" evidence="13">
    <location>
        <begin position="7"/>
        <end position="86"/>
    </location>
</feature>
<dbReference type="NCBIfam" id="TIGR03166">
    <property type="entry name" value="alt_F1F0_F1_eps"/>
    <property type="match status" value="1"/>
</dbReference>
<evidence type="ECO:0000256" key="6">
    <source>
        <dbReference type="ARBA" id="ARBA00023065"/>
    </source>
</evidence>
<dbReference type="AlphaFoldDB" id="A0AAW9R5N9"/>
<protein>
    <recommendedName>
        <fullName evidence="4 11">ATP synthase epsilon chain</fullName>
    </recommendedName>
    <alternativeName>
        <fullName evidence="10 11">ATP synthase F1 sector epsilon subunit</fullName>
    </alternativeName>
    <alternativeName>
        <fullName evidence="9 11">F-ATPase epsilon subunit</fullName>
    </alternativeName>
</protein>
<keyword evidence="12" id="KW-0175">Coiled coil</keyword>
<evidence type="ECO:0000256" key="10">
    <source>
        <dbReference type="ARBA" id="ARBA00031795"/>
    </source>
</evidence>
<reference evidence="14 15" key="1">
    <citation type="journal article" date="2016" name="Antonie Van Leeuwenhoek">
        <title>Denitratimonas tolerans gen. nov., sp. nov., a denitrifying bacterium isolated from a bioreactor for tannery wastewater treatment.</title>
        <authorList>
            <person name="Han S.I."/>
            <person name="Kim J.O."/>
            <person name="Lee Y.R."/>
            <person name="Ekpeghere K.I."/>
            <person name="Koh S.C."/>
            <person name="Whang K.S."/>
        </authorList>
    </citation>
    <scope>NUCLEOTIDE SEQUENCE [LARGE SCALE GENOMIC DNA]</scope>
    <source>
        <strain evidence="14 15">KACC 17565</strain>
    </source>
</reference>
<comment type="function">
    <text evidence="1 11">Produces ATP from ADP in the presence of a proton gradient across the membrane.</text>
</comment>
<feature type="coiled-coil region" evidence="12">
    <location>
        <begin position="92"/>
        <end position="119"/>
    </location>
</feature>
<keyword evidence="5 11" id="KW-0813">Transport</keyword>
<evidence type="ECO:0000256" key="7">
    <source>
        <dbReference type="ARBA" id="ARBA00023136"/>
    </source>
</evidence>
<keyword evidence="15" id="KW-1185">Reference proteome</keyword>
<dbReference type="Gene3D" id="2.60.15.10">
    <property type="entry name" value="F0F1 ATP synthase delta/epsilon subunit, N-terminal"/>
    <property type="match status" value="1"/>
</dbReference>
<dbReference type="SUPFAM" id="SSF51344">
    <property type="entry name" value="Epsilon subunit of F1F0-ATP synthase N-terminal domain"/>
    <property type="match status" value="1"/>
</dbReference>
<dbReference type="InterPro" id="IPR024037">
    <property type="entry name" value="Alt_ATP_synth_F1_esu"/>
</dbReference>
<evidence type="ECO:0000313" key="14">
    <source>
        <dbReference type="EMBL" id="MEJ1249159.1"/>
    </source>
</evidence>
<evidence type="ECO:0000259" key="13">
    <source>
        <dbReference type="Pfam" id="PF02823"/>
    </source>
</evidence>
<accession>A0AAW9R5N9</accession>
<evidence type="ECO:0000256" key="3">
    <source>
        <dbReference type="ARBA" id="ARBA00005712"/>
    </source>
</evidence>
<evidence type="ECO:0000256" key="9">
    <source>
        <dbReference type="ARBA" id="ARBA00030215"/>
    </source>
</evidence>